<dbReference type="AlphaFoldDB" id="A0A930UFS7"/>
<sequence length="127" mass="13904">MSSKNLNLTALAAFVCLLLAALAAPVRAQDDLTADETSVEANKRTIAQLNKVLDERPNYAWGYYTRALAHYNLGDDQAAKVDFLLANQLDSNLKIPEKYLEEIGQESEGDGVVGRLMSLFERLGGSN</sequence>
<proteinExistence type="predicted"/>
<reference evidence="2" key="1">
    <citation type="submission" date="2020-10" db="EMBL/GenBank/DDBJ databases">
        <title>An improved Amphimedon queenslandica hologenome assembly reveals how three proteobacterial symbionts can extend the metabolic phenotypic of their marine sponge host.</title>
        <authorList>
            <person name="Degnan B."/>
            <person name="Degnan S."/>
            <person name="Xiang X."/>
        </authorList>
    </citation>
    <scope>NUCLEOTIDE SEQUENCE</scope>
    <source>
        <strain evidence="2">AqS2</strain>
    </source>
</reference>
<evidence type="ECO:0000313" key="2">
    <source>
        <dbReference type="EMBL" id="MBF2734868.1"/>
    </source>
</evidence>
<protein>
    <recommendedName>
        <fullName evidence="4">Tetratricopeptide repeat protein</fullName>
    </recommendedName>
</protein>
<keyword evidence="1" id="KW-0732">Signal</keyword>
<dbReference type="Gene3D" id="1.25.40.10">
    <property type="entry name" value="Tetratricopeptide repeat domain"/>
    <property type="match status" value="1"/>
</dbReference>
<evidence type="ECO:0008006" key="4">
    <source>
        <dbReference type="Google" id="ProtNLM"/>
    </source>
</evidence>
<comment type="caution">
    <text evidence="2">The sequence shown here is derived from an EMBL/GenBank/DDBJ whole genome shotgun (WGS) entry which is preliminary data.</text>
</comment>
<evidence type="ECO:0000313" key="3">
    <source>
        <dbReference type="Proteomes" id="UP000604381"/>
    </source>
</evidence>
<dbReference type="EMBL" id="JADHEI010000028">
    <property type="protein sequence ID" value="MBF2734868.1"/>
    <property type="molecule type" value="Genomic_DNA"/>
</dbReference>
<gene>
    <name evidence="2" type="ORF">ISN26_02075</name>
</gene>
<evidence type="ECO:0000256" key="1">
    <source>
        <dbReference type="SAM" id="SignalP"/>
    </source>
</evidence>
<name>A0A930UFS7_9GAMM</name>
<keyword evidence="3" id="KW-1185">Reference proteome</keyword>
<dbReference type="InterPro" id="IPR011990">
    <property type="entry name" value="TPR-like_helical_dom_sf"/>
</dbReference>
<organism evidence="2 3">
    <name type="scientific">Candidatus Amphirhobacter heronislandensis</name>
    <dbReference type="NCBI Taxonomy" id="1732024"/>
    <lineage>
        <taxon>Bacteria</taxon>
        <taxon>Pseudomonadati</taxon>
        <taxon>Pseudomonadota</taxon>
        <taxon>Gammaproteobacteria</taxon>
        <taxon>Candidatus Tethybacterales</taxon>
        <taxon>Candidatus Tethybacteraceae</taxon>
        <taxon>Candidatus Amphirhobacter</taxon>
    </lineage>
</organism>
<dbReference type="SUPFAM" id="SSF48452">
    <property type="entry name" value="TPR-like"/>
    <property type="match status" value="1"/>
</dbReference>
<feature type="chain" id="PRO_5038079415" description="Tetratricopeptide repeat protein" evidence="1">
    <location>
        <begin position="29"/>
        <end position="127"/>
    </location>
</feature>
<dbReference type="Proteomes" id="UP000604381">
    <property type="component" value="Unassembled WGS sequence"/>
</dbReference>
<accession>A0A930UFS7</accession>
<feature type="signal peptide" evidence="1">
    <location>
        <begin position="1"/>
        <end position="28"/>
    </location>
</feature>